<protein>
    <recommendedName>
        <fullName evidence="6">Medium/long-chain acyl-CoA thioesterase YigI</fullName>
        <ecNumber evidence="5">3.1.2.20</ecNumber>
    </recommendedName>
</protein>
<comment type="catalytic activity">
    <reaction evidence="7">
        <text>a medium-chain fatty acyl-CoA + H2O = a medium-chain fatty acid + CoA + H(+)</text>
        <dbReference type="Rhea" id="RHEA:68184"/>
        <dbReference type="ChEBI" id="CHEBI:15377"/>
        <dbReference type="ChEBI" id="CHEBI:15378"/>
        <dbReference type="ChEBI" id="CHEBI:57287"/>
        <dbReference type="ChEBI" id="CHEBI:59558"/>
        <dbReference type="ChEBI" id="CHEBI:90546"/>
    </reaction>
</comment>
<dbReference type="InterPro" id="IPR029069">
    <property type="entry name" value="HotDog_dom_sf"/>
</dbReference>
<evidence type="ECO:0000313" key="10">
    <source>
        <dbReference type="Proteomes" id="UP000007058"/>
    </source>
</evidence>
<dbReference type="CDD" id="cd03443">
    <property type="entry name" value="PaaI_thioesterase"/>
    <property type="match status" value="1"/>
</dbReference>
<dbReference type="PANTHER" id="PTHR43240">
    <property type="entry name" value="1,4-DIHYDROXY-2-NAPHTHOYL-COA THIOESTERASE 1"/>
    <property type="match status" value="1"/>
</dbReference>
<accession>Q2W170</accession>
<name>Q2W170_PARM1</name>
<comment type="catalytic activity">
    <reaction evidence="2">
        <text>a fatty acyl-CoA + H2O = a fatty acid + CoA + H(+)</text>
        <dbReference type="Rhea" id="RHEA:16781"/>
        <dbReference type="ChEBI" id="CHEBI:15377"/>
        <dbReference type="ChEBI" id="CHEBI:15378"/>
        <dbReference type="ChEBI" id="CHEBI:28868"/>
        <dbReference type="ChEBI" id="CHEBI:57287"/>
        <dbReference type="ChEBI" id="CHEBI:77636"/>
        <dbReference type="EC" id="3.1.2.20"/>
    </reaction>
</comment>
<dbReference type="PANTHER" id="PTHR43240:SF20">
    <property type="entry name" value="MEDIUM_LONG-CHAIN ACYL-COA THIOESTERASE YIGI"/>
    <property type="match status" value="1"/>
</dbReference>
<dbReference type="NCBIfam" id="TIGR00369">
    <property type="entry name" value="unchar_dom_1"/>
    <property type="match status" value="1"/>
</dbReference>
<dbReference type="Pfam" id="PF03061">
    <property type="entry name" value="4HBT"/>
    <property type="match status" value="1"/>
</dbReference>
<evidence type="ECO:0000256" key="4">
    <source>
        <dbReference type="ARBA" id="ARBA00038381"/>
    </source>
</evidence>
<evidence type="ECO:0000256" key="3">
    <source>
        <dbReference type="ARBA" id="ARBA00036002"/>
    </source>
</evidence>
<dbReference type="EMBL" id="AP007255">
    <property type="protein sequence ID" value="BAE52405.1"/>
    <property type="molecule type" value="Genomic_DNA"/>
</dbReference>
<dbReference type="KEGG" id="mag:amb3601"/>
<dbReference type="InterPro" id="IPR003736">
    <property type="entry name" value="PAAI_dom"/>
</dbReference>
<evidence type="ECO:0000256" key="1">
    <source>
        <dbReference type="ARBA" id="ARBA00022801"/>
    </source>
</evidence>
<dbReference type="HOGENOM" id="CLU_089876_5_1_5"/>
<sequence length="150" mass="15622">MTALTPKDPDYRAKVEASFARQAFLATIGAHMTALEPGRCTLELPTRADLCQQHGFVHAGATTTLADTAAGYAAFSLMPAGSAVLTTEFKVNLLSPAKGDKLVARAEVLKPGRTLIVVRSDVYGVEGGKETLVATMLATMICLAGASDPA</sequence>
<evidence type="ECO:0000259" key="8">
    <source>
        <dbReference type="Pfam" id="PF03061"/>
    </source>
</evidence>
<evidence type="ECO:0000256" key="5">
    <source>
        <dbReference type="ARBA" id="ARBA00038894"/>
    </source>
</evidence>
<dbReference type="Proteomes" id="UP000007058">
    <property type="component" value="Chromosome"/>
</dbReference>
<evidence type="ECO:0000256" key="6">
    <source>
        <dbReference type="ARBA" id="ARBA00040062"/>
    </source>
</evidence>
<dbReference type="GO" id="GO:0047617">
    <property type="term" value="F:fatty acyl-CoA hydrolase activity"/>
    <property type="evidence" value="ECO:0007669"/>
    <property type="project" value="UniProtKB-EC"/>
</dbReference>
<dbReference type="STRING" id="342108.amb3601"/>
<dbReference type="InterPro" id="IPR006683">
    <property type="entry name" value="Thioestr_dom"/>
</dbReference>
<evidence type="ECO:0000256" key="2">
    <source>
        <dbReference type="ARBA" id="ARBA00035880"/>
    </source>
</evidence>
<dbReference type="Gene3D" id="3.10.129.10">
    <property type="entry name" value="Hotdog Thioesterase"/>
    <property type="match status" value="1"/>
</dbReference>
<dbReference type="RefSeq" id="WP_011385959.1">
    <property type="nucleotide sequence ID" value="NC_007626.1"/>
</dbReference>
<feature type="domain" description="Thioesterase" evidence="8">
    <location>
        <begin position="54"/>
        <end position="128"/>
    </location>
</feature>
<evidence type="ECO:0000313" key="9">
    <source>
        <dbReference type="EMBL" id="BAE52405.1"/>
    </source>
</evidence>
<dbReference type="SUPFAM" id="SSF54637">
    <property type="entry name" value="Thioesterase/thiol ester dehydrase-isomerase"/>
    <property type="match status" value="1"/>
</dbReference>
<dbReference type="EC" id="3.1.2.20" evidence="5"/>
<gene>
    <name evidence="9" type="ordered locus">amb3601</name>
</gene>
<dbReference type="OrthoDB" id="9806185at2"/>
<organism evidence="9 10">
    <name type="scientific">Paramagnetospirillum magneticum (strain ATCC 700264 / AMB-1)</name>
    <name type="common">Magnetospirillum magneticum</name>
    <dbReference type="NCBI Taxonomy" id="342108"/>
    <lineage>
        <taxon>Bacteria</taxon>
        <taxon>Pseudomonadati</taxon>
        <taxon>Pseudomonadota</taxon>
        <taxon>Alphaproteobacteria</taxon>
        <taxon>Rhodospirillales</taxon>
        <taxon>Magnetospirillaceae</taxon>
        <taxon>Paramagnetospirillum</taxon>
    </lineage>
</organism>
<evidence type="ECO:0000256" key="7">
    <source>
        <dbReference type="ARBA" id="ARBA00048062"/>
    </source>
</evidence>
<reference evidence="9 10" key="1">
    <citation type="journal article" date="2005" name="DNA Res.">
        <title>Complete genome sequence of the facultative anaerobic magnetotactic bacterium Magnetospirillum sp. strain AMB-1.</title>
        <authorList>
            <person name="Matsunaga T."/>
            <person name="Okamura Y."/>
            <person name="Fukuda Y."/>
            <person name="Wahyudi A.T."/>
            <person name="Murase Y."/>
            <person name="Takeyama H."/>
        </authorList>
    </citation>
    <scope>NUCLEOTIDE SEQUENCE [LARGE SCALE GENOMIC DNA]</scope>
    <source>
        <strain evidence="10">ATCC 700264 / AMB-1</strain>
    </source>
</reference>
<keyword evidence="10" id="KW-1185">Reference proteome</keyword>
<proteinExistence type="inferred from homology"/>
<keyword evidence="1" id="KW-0378">Hydrolase</keyword>
<comment type="catalytic activity">
    <reaction evidence="3">
        <text>a long-chain fatty acyl-CoA + H2O = a long-chain fatty acid + CoA + H(+)</text>
        <dbReference type="Rhea" id="RHEA:67680"/>
        <dbReference type="ChEBI" id="CHEBI:15377"/>
        <dbReference type="ChEBI" id="CHEBI:15378"/>
        <dbReference type="ChEBI" id="CHEBI:57287"/>
        <dbReference type="ChEBI" id="CHEBI:57560"/>
        <dbReference type="ChEBI" id="CHEBI:83139"/>
    </reaction>
</comment>
<dbReference type="AlphaFoldDB" id="Q2W170"/>
<comment type="similarity">
    <text evidence="4">Belongs to the YigI thioesterase family.</text>
</comment>